<feature type="topological domain" description="Extracellular" evidence="10">
    <location>
        <begin position="29"/>
        <end position="183"/>
    </location>
</feature>
<accession>A0ABU0HWY9</accession>
<dbReference type="Gene3D" id="2.40.50.140">
    <property type="entry name" value="Nucleic acid-binding proteins"/>
    <property type="match status" value="1"/>
</dbReference>
<keyword evidence="6 10" id="KW-0735">Signal-anchor</keyword>
<dbReference type="NCBIfam" id="NF009727">
    <property type="entry name" value="PRK13254.1-1"/>
    <property type="match status" value="1"/>
</dbReference>
<evidence type="ECO:0000256" key="9">
    <source>
        <dbReference type="ARBA" id="ARBA00023136"/>
    </source>
</evidence>
<evidence type="ECO:0000313" key="13">
    <source>
        <dbReference type="Proteomes" id="UP001231124"/>
    </source>
</evidence>
<evidence type="ECO:0000256" key="5">
    <source>
        <dbReference type="ARBA" id="ARBA00022748"/>
    </source>
</evidence>
<reference evidence="12 13" key="1">
    <citation type="submission" date="2023-07" db="EMBL/GenBank/DDBJ databases">
        <title>Genomic Encyclopedia of Type Strains, Phase IV (KMG-IV): sequencing the most valuable type-strain genomes for metagenomic binning, comparative biology and taxonomic classification.</title>
        <authorList>
            <person name="Goeker M."/>
        </authorList>
    </citation>
    <scope>NUCLEOTIDE SEQUENCE [LARGE SCALE GENOMIC DNA]</scope>
    <source>
        <strain evidence="12 13">DSM 19013</strain>
    </source>
</reference>
<keyword evidence="2 10" id="KW-0349">Heme</keyword>
<dbReference type="HAMAP" id="MF_01959">
    <property type="entry name" value="CcmE"/>
    <property type="match status" value="1"/>
</dbReference>
<keyword evidence="8 10" id="KW-0408">Iron</keyword>
<evidence type="ECO:0000256" key="6">
    <source>
        <dbReference type="ARBA" id="ARBA00022968"/>
    </source>
</evidence>
<dbReference type="SUPFAM" id="SSF82093">
    <property type="entry name" value="Heme chaperone CcmE"/>
    <property type="match status" value="1"/>
</dbReference>
<keyword evidence="4 10" id="KW-0479">Metal-binding</keyword>
<keyword evidence="5 10" id="KW-0201">Cytochrome c-type biogenesis</keyword>
<comment type="similarity">
    <text evidence="10">Belongs to the CcmE/CycJ family.</text>
</comment>
<evidence type="ECO:0000256" key="1">
    <source>
        <dbReference type="ARBA" id="ARBA00004370"/>
    </source>
</evidence>
<feature type="binding site" description="axial binding residue" evidence="10">
    <location>
        <position position="126"/>
    </location>
    <ligand>
        <name>heme</name>
        <dbReference type="ChEBI" id="CHEBI:30413"/>
    </ligand>
    <ligandPart>
        <name>Fe</name>
        <dbReference type="ChEBI" id="CHEBI:18248"/>
    </ligandPart>
</feature>
<organism evidence="12 13">
    <name type="scientific">Methylobacterium aerolatum</name>
    <dbReference type="NCBI Taxonomy" id="418708"/>
    <lineage>
        <taxon>Bacteria</taxon>
        <taxon>Pseudomonadati</taxon>
        <taxon>Pseudomonadota</taxon>
        <taxon>Alphaproteobacteria</taxon>
        <taxon>Hyphomicrobiales</taxon>
        <taxon>Methylobacteriaceae</taxon>
        <taxon>Methylobacterium</taxon>
    </lineage>
</organism>
<feature type="compositionally biased region" description="Low complexity" evidence="11">
    <location>
        <begin position="149"/>
        <end position="174"/>
    </location>
</feature>
<dbReference type="NCBIfam" id="NF009731">
    <property type="entry name" value="PRK13254.1-5"/>
    <property type="match status" value="1"/>
</dbReference>
<protein>
    <recommendedName>
        <fullName evidence="10">Cytochrome c-type biogenesis protein CcmE</fullName>
    </recommendedName>
    <alternativeName>
        <fullName evidence="10">Cytochrome c maturation protein E</fullName>
    </alternativeName>
    <alternativeName>
        <fullName evidence="10">Heme chaperone CcmE</fullName>
    </alternativeName>
</protein>
<evidence type="ECO:0000313" key="12">
    <source>
        <dbReference type="EMBL" id="MDQ0446397.1"/>
    </source>
</evidence>
<proteinExistence type="inferred from homology"/>
<keyword evidence="9 10" id="KW-0472">Membrane</keyword>
<dbReference type="Proteomes" id="UP001231124">
    <property type="component" value="Unassembled WGS sequence"/>
</dbReference>
<evidence type="ECO:0000256" key="11">
    <source>
        <dbReference type="SAM" id="MobiDB-lite"/>
    </source>
</evidence>
<comment type="function">
    <text evidence="10">Heme chaperone required for the biogenesis of c-type cytochromes. Transiently binds heme delivered by CcmC and transfers the heme to apo-cytochromes in a process facilitated by CcmF and CcmH.</text>
</comment>
<keyword evidence="3 10" id="KW-0812">Transmembrane</keyword>
<dbReference type="InterPro" id="IPR012340">
    <property type="entry name" value="NA-bd_OB-fold"/>
</dbReference>
<dbReference type="InterPro" id="IPR004329">
    <property type="entry name" value="CcmE"/>
</dbReference>
<sequence>MTRKKRRLILITVCGSVLALAVGLILFAMSGSIVFFRSPSEIEAQAIPVGTRLRLGGLVQDGSLKRGPGQTVNFAVTDHGATIAVQYTGLLPDLFREGQGVVTEGVLEPGNHFKADTVLAKHDESYMPREVADALKKQGRWQEGGAQGAPALASAKAAPVKADSSSADATPAAGGALGPRSER</sequence>
<keyword evidence="7 10" id="KW-1133">Transmembrane helix</keyword>
<evidence type="ECO:0000256" key="2">
    <source>
        <dbReference type="ARBA" id="ARBA00022617"/>
    </source>
</evidence>
<evidence type="ECO:0000256" key="8">
    <source>
        <dbReference type="ARBA" id="ARBA00023004"/>
    </source>
</evidence>
<evidence type="ECO:0000256" key="3">
    <source>
        <dbReference type="ARBA" id="ARBA00022692"/>
    </source>
</evidence>
<comment type="caution">
    <text evidence="12">The sequence shown here is derived from an EMBL/GenBank/DDBJ whole genome shotgun (WGS) entry which is preliminary data.</text>
</comment>
<dbReference type="PANTHER" id="PTHR34128:SF2">
    <property type="entry name" value="CYTOCHROME C-TYPE BIOGENESIS PROTEIN CCME HOMOLOG, MITOCHONDRIAL"/>
    <property type="match status" value="1"/>
</dbReference>
<evidence type="ECO:0000256" key="7">
    <source>
        <dbReference type="ARBA" id="ARBA00022989"/>
    </source>
</evidence>
<comment type="subcellular location">
    <subcellularLocation>
        <location evidence="10">Cell membrane</location>
        <topology evidence="10">Single-pass type II membrane protein</topology>
    </subcellularLocation>
    <subcellularLocation>
        <location evidence="1">Membrane</location>
    </subcellularLocation>
</comment>
<evidence type="ECO:0000256" key="10">
    <source>
        <dbReference type="HAMAP-Rule" id="MF_01959"/>
    </source>
</evidence>
<dbReference type="Pfam" id="PF03100">
    <property type="entry name" value="CcmE"/>
    <property type="match status" value="1"/>
</dbReference>
<feature type="binding site" description="covalent" evidence="10">
    <location>
        <position position="122"/>
    </location>
    <ligand>
        <name>heme</name>
        <dbReference type="ChEBI" id="CHEBI:30413"/>
    </ligand>
</feature>
<keyword evidence="10" id="KW-1003">Cell membrane</keyword>
<name>A0ABU0HWY9_9HYPH</name>
<evidence type="ECO:0000256" key="4">
    <source>
        <dbReference type="ARBA" id="ARBA00022723"/>
    </source>
</evidence>
<keyword evidence="13" id="KW-1185">Reference proteome</keyword>
<dbReference type="PANTHER" id="PTHR34128">
    <property type="entry name" value="CYTOCHROME C-TYPE BIOGENESIS PROTEIN CCME HOMOLOG, MITOCHONDRIAL"/>
    <property type="match status" value="1"/>
</dbReference>
<dbReference type="RefSeq" id="WP_238201242.1">
    <property type="nucleotide sequence ID" value="NZ_BPQE01000002.1"/>
</dbReference>
<gene>
    <name evidence="10" type="primary">ccmE</name>
    <name evidence="10" type="synonym">cycJ</name>
    <name evidence="12" type="ORF">QO012_000886</name>
</gene>
<dbReference type="EMBL" id="JAUSVP010000002">
    <property type="protein sequence ID" value="MDQ0446397.1"/>
    <property type="molecule type" value="Genomic_DNA"/>
</dbReference>
<feature type="topological domain" description="Cytoplasmic" evidence="10">
    <location>
        <begin position="1"/>
        <end position="7"/>
    </location>
</feature>
<dbReference type="InterPro" id="IPR036127">
    <property type="entry name" value="CcmE-like_sf"/>
</dbReference>
<feature type="region of interest" description="Disordered" evidence="11">
    <location>
        <begin position="136"/>
        <end position="183"/>
    </location>
</feature>